<reference evidence="1" key="1">
    <citation type="journal article" date="2021" name="Genome Biol. Evol.">
        <title>A High-Quality Reference Genome for a Parasitic Bivalve with Doubly Uniparental Inheritance (Bivalvia: Unionida).</title>
        <authorList>
            <person name="Smith C.H."/>
        </authorList>
    </citation>
    <scope>NUCLEOTIDE SEQUENCE</scope>
    <source>
        <strain evidence="1">CHS0354</strain>
    </source>
</reference>
<sequence>MERVLVGQDWCEEKAVSWVQKLHTRLDRVKEYPAMSRAFVPFLEAVAKQRSDVEIDTTVCLVVGTDLLRFSQRCEENDMLTILRKCQQSTQDAYTHAYKRAETCWKIYKDSLLRLKPFLGNKGVQGIYLKLIHRAIARNAASELVRALELEQALRANMTTVSVSHGSVAKQTAVKKVKYFLNSWKSQFSRHSNRFSTSLSTGNPYFETFRRMVAIDTHDVVNKLFAHSFEKCNITKFSVNIDVGVDLRTLLGFIPKVKHLAASRNKDISTPAKRLVVVVRDHSAKGKHEITIRKGMPIQQLTEANELGLALGCFKSSFPFKEIKAGFFPVVCVKSESRHVPKNSSRRC</sequence>
<dbReference type="Proteomes" id="UP001195483">
    <property type="component" value="Unassembled WGS sequence"/>
</dbReference>
<name>A0AAE0WBI1_9BIVA</name>
<evidence type="ECO:0000313" key="1">
    <source>
        <dbReference type="EMBL" id="KAK3609178.1"/>
    </source>
</evidence>
<accession>A0AAE0WBI1</accession>
<keyword evidence="2" id="KW-1185">Reference proteome</keyword>
<gene>
    <name evidence="1" type="ORF">CHS0354_013715</name>
</gene>
<dbReference type="AlphaFoldDB" id="A0AAE0WBI1"/>
<reference evidence="1" key="3">
    <citation type="submission" date="2023-05" db="EMBL/GenBank/DDBJ databases">
        <authorList>
            <person name="Smith C.H."/>
        </authorList>
    </citation>
    <scope>NUCLEOTIDE SEQUENCE</scope>
    <source>
        <strain evidence="1">CHS0354</strain>
        <tissue evidence="1">Mantle</tissue>
    </source>
</reference>
<protein>
    <submittedName>
        <fullName evidence="1">Uncharacterized protein</fullName>
    </submittedName>
</protein>
<dbReference type="EMBL" id="JAEAOA010000842">
    <property type="protein sequence ID" value="KAK3609178.1"/>
    <property type="molecule type" value="Genomic_DNA"/>
</dbReference>
<evidence type="ECO:0000313" key="2">
    <source>
        <dbReference type="Proteomes" id="UP001195483"/>
    </source>
</evidence>
<proteinExistence type="predicted"/>
<reference evidence="1" key="2">
    <citation type="journal article" date="2021" name="Genome Biol. Evol.">
        <title>Developing a high-quality reference genome for a parasitic bivalve with doubly uniparental inheritance (Bivalvia: Unionida).</title>
        <authorList>
            <person name="Smith C.H."/>
        </authorList>
    </citation>
    <scope>NUCLEOTIDE SEQUENCE</scope>
    <source>
        <strain evidence="1">CHS0354</strain>
        <tissue evidence="1">Mantle</tissue>
    </source>
</reference>
<organism evidence="1 2">
    <name type="scientific">Potamilus streckersoni</name>
    <dbReference type="NCBI Taxonomy" id="2493646"/>
    <lineage>
        <taxon>Eukaryota</taxon>
        <taxon>Metazoa</taxon>
        <taxon>Spiralia</taxon>
        <taxon>Lophotrochozoa</taxon>
        <taxon>Mollusca</taxon>
        <taxon>Bivalvia</taxon>
        <taxon>Autobranchia</taxon>
        <taxon>Heteroconchia</taxon>
        <taxon>Palaeoheterodonta</taxon>
        <taxon>Unionida</taxon>
        <taxon>Unionoidea</taxon>
        <taxon>Unionidae</taxon>
        <taxon>Ambleminae</taxon>
        <taxon>Lampsilini</taxon>
        <taxon>Potamilus</taxon>
    </lineage>
</organism>
<comment type="caution">
    <text evidence="1">The sequence shown here is derived from an EMBL/GenBank/DDBJ whole genome shotgun (WGS) entry which is preliminary data.</text>
</comment>